<dbReference type="Pfam" id="PF01370">
    <property type="entry name" value="Epimerase"/>
    <property type="match status" value="1"/>
</dbReference>
<evidence type="ECO:0000313" key="4">
    <source>
        <dbReference type="EMBL" id="MFC6706345.1"/>
    </source>
</evidence>
<dbReference type="InterPro" id="IPR001509">
    <property type="entry name" value="Epimerase_deHydtase"/>
</dbReference>
<dbReference type="SUPFAM" id="SSF51735">
    <property type="entry name" value="NAD(P)-binding Rossmann-fold domains"/>
    <property type="match status" value="1"/>
</dbReference>
<dbReference type="InterPro" id="IPR010099">
    <property type="entry name" value="SDR39U1"/>
</dbReference>
<proteinExistence type="inferred from homology"/>
<dbReference type="Pfam" id="PF08338">
    <property type="entry name" value="DUF1731"/>
    <property type="match status" value="1"/>
</dbReference>
<dbReference type="EMBL" id="JBHSWH010000001">
    <property type="protein sequence ID" value="MFC6706345.1"/>
    <property type="molecule type" value="Genomic_DNA"/>
</dbReference>
<protein>
    <submittedName>
        <fullName evidence="4">TIGR01777 family oxidoreductase</fullName>
    </submittedName>
</protein>
<name>A0ABW2AHT0_9MICO</name>
<feature type="domain" description="NAD-dependent epimerase/dehydratase" evidence="2">
    <location>
        <begin position="18"/>
        <end position="227"/>
    </location>
</feature>
<dbReference type="PANTHER" id="PTHR11092:SF0">
    <property type="entry name" value="EPIMERASE FAMILY PROTEIN SDR39U1"/>
    <property type="match status" value="1"/>
</dbReference>
<reference evidence="5" key="1">
    <citation type="journal article" date="2019" name="Int. J. Syst. Evol. Microbiol.">
        <title>The Global Catalogue of Microorganisms (GCM) 10K type strain sequencing project: providing services to taxonomists for standard genome sequencing and annotation.</title>
        <authorList>
            <consortium name="The Broad Institute Genomics Platform"/>
            <consortium name="The Broad Institute Genome Sequencing Center for Infectious Disease"/>
            <person name="Wu L."/>
            <person name="Ma J."/>
        </authorList>
    </citation>
    <scope>NUCLEOTIDE SEQUENCE [LARGE SCALE GENOMIC DNA]</scope>
    <source>
        <strain evidence="5">CCUG 58127</strain>
    </source>
</reference>
<comment type="similarity">
    <text evidence="1">Belongs to the NAD(P)-dependent epimerase/dehydratase family. SDR39U1 subfamily.</text>
</comment>
<comment type="caution">
    <text evidence="4">The sequence shown here is derived from an EMBL/GenBank/DDBJ whole genome shotgun (WGS) entry which is preliminary data.</text>
</comment>
<dbReference type="InterPro" id="IPR013549">
    <property type="entry name" value="DUF1731"/>
</dbReference>
<dbReference type="InterPro" id="IPR036291">
    <property type="entry name" value="NAD(P)-bd_dom_sf"/>
</dbReference>
<dbReference type="Proteomes" id="UP001596298">
    <property type="component" value="Unassembled WGS sequence"/>
</dbReference>
<dbReference type="NCBIfam" id="TIGR01777">
    <property type="entry name" value="yfcH"/>
    <property type="match status" value="1"/>
</dbReference>
<accession>A0ABW2AHT0</accession>
<organism evidence="4 5">
    <name type="scientific">Flexivirga alba</name>
    <dbReference type="NCBI Taxonomy" id="702742"/>
    <lineage>
        <taxon>Bacteria</taxon>
        <taxon>Bacillati</taxon>
        <taxon>Actinomycetota</taxon>
        <taxon>Actinomycetes</taxon>
        <taxon>Micrococcales</taxon>
        <taxon>Dermacoccaceae</taxon>
        <taxon>Flexivirga</taxon>
    </lineage>
</organism>
<evidence type="ECO:0000313" key="5">
    <source>
        <dbReference type="Proteomes" id="UP001596298"/>
    </source>
</evidence>
<evidence type="ECO:0000256" key="1">
    <source>
        <dbReference type="ARBA" id="ARBA00009353"/>
    </source>
</evidence>
<feature type="domain" description="DUF1731" evidence="3">
    <location>
        <begin position="263"/>
        <end position="307"/>
    </location>
</feature>
<evidence type="ECO:0000259" key="3">
    <source>
        <dbReference type="Pfam" id="PF08338"/>
    </source>
</evidence>
<sequence>MEQAAFRPTDQEITMRVAISGSSGLIGTALSRALLERGDEVVRLVRRPVTAPNEISWDPARGELDHAALHGVSAVVNLAGAGIGDKRWTSAYKRLLVDSRVHSTATIARAIEHLDGPIRLVNGSAMGYYGDRGEEIVDEDSTPGEGFLVDLVVAWESATAPATAAGASVAIARTGLIVSPAGGLMARVLPLARLGLAGPLGNGRQWWSWITLTDEVRALMHLIDHPEITGPVNLSVAADAAVRQKDAMHALGEQLHRPSFLPAPAPALRVVLGEMAGDALASTRMAPKVLQHSGFAWTHTDISAAMRYAAQGSH</sequence>
<gene>
    <name evidence="4" type="ORF">ACFQDH_14035</name>
</gene>
<dbReference type="Gene3D" id="3.40.50.720">
    <property type="entry name" value="NAD(P)-binding Rossmann-like Domain"/>
    <property type="match status" value="1"/>
</dbReference>
<keyword evidence="5" id="KW-1185">Reference proteome</keyword>
<dbReference type="PANTHER" id="PTHR11092">
    <property type="entry name" value="SUGAR NUCLEOTIDE EPIMERASE RELATED"/>
    <property type="match status" value="1"/>
</dbReference>
<evidence type="ECO:0000259" key="2">
    <source>
        <dbReference type="Pfam" id="PF01370"/>
    </source>
</evidence>
<dbReference type="RefSeq" id="WP_382402313.1">
    <property type="nucleotide sequence ID" value="NZ_JBHSWH010000001.1"/>
</dbReference>